<evidence type="ECO:0000259" key="1">
    <source>
        <dbReference type="PROSITE" id="PS50878"/>
    </source>
</evidence>
<gene>
    <name evidence="2" type="primary">PO21</name>
</gene>
<reference evidence="2" key="1">
    <citation type="submission" date="2013-07" db="EMBL/GenBank/DDBJ databases">
        <title>Midgut Transcriptome Profiling of Anoplphora glabripennis, a Lignocellulose Degrading, Wood-Boring Cerambycid.</title>
        <authorList>
            <person name="Scully E.D."/>
            <person name="Hoover K."/>
            <person name="Carlson J.E."/>
            <person name="Tien M."/>
            <person name="Geib S.M."/>
        </authorList>
    </citation>
    <scope>NUCLEOTIDE SEQUENCE</scope>
</reference>
<dbReference type="SUPFAM" id="SSF56672">
    <property type="entry name" value="DNA/RNA polymerases"/>
    <property type="match status" value="1"/>
</dbReference>
<name>V5GV43_ANOGL</name>
<dbReference type="Pfam" id="PF00078">
    <property type="entry name" value="RVT_1"/>
    <property type="match status" value="1"/>
</dbReference>
<dbReference type="PANTHER" id="PTHR47027">
    <property type="entry name" value="REVERSE TRANSCRIPTASE DOMAIN-CONTAINING PROTEIN"/>
    <property type="match status" value="1"/>
</dbReference>
<dbReference type="PANTHER" id="PTHR47027:SF29">
    <property type="entry name" value="C2H2-TYPE DOMAIN-CONTAINING PROTEIN"/>
    <property type="match status" value="1"/>
</dbReference>
<sequence length="246" mass="29219">MVRLTLKKTENKVKVNNRCTEEFEVKNGVRQGDPLSAVLFSLVLEKVIRDAGINRSGLIYYKRHQCLAFADDLVVLARNKAELKEVIRRIDEQSIKRGLYINETKTKYMEWSEEEYQKDKFLKVDTNRGKTYRFEEVEHFTYLGTLFRRPKIEEEIEARIMLGNKSVAGLQRILRNKNVSRQTKIRLYKTVITPVVTYASETWTLNKAEQTRLEVWERKILRKIFGGKRTEEGWFRRTNEEIKSLY</sequence>
<dbReference type="EMBL" id="GALX01004363">
    <property type="protein sequence ID" value="JAB64103.1"/>
    <property type="molecule type" value="Transcribed_RNA"/>
</dbReference>
<dbReference type="InterPro" id="IPR000477">
    <property type="entry name" value="RT_dom"/>
</dbReference>
<accession>V5GV43</accession>
<feature type="domain" description="Reverse transcriptase" evidence="1">
    <location>
        <begin position="1"/>
        <end position="147"/>
    </location>
</feature>
<dbReference type="AlphaFoldDB" id="V5GV43"/>
<evidence type="ECO:0000313" key="2">
    <source>
        <dbReference type="EMBL" id="JAB64103.1"/>
    </source>
</evidence>
<dbReference type="PROSITE" id="PS50878">
    <property type="entry name" value="RT_POL"/>
    <property type="match status" value="1"/>
</dbReference>
<dbReference type="InterPro" id="IPR043502">
    <property type="entry name" value="DNA/RNA_pol_sf"/>
</dbReference>
<protein>
    <submittedName>
        <fullName evidence="2">Retrovirus-related Pol polyprotein</fullName>
    </submittedName>
</protein>
<dbReference type="GO" id="GO:0071897">
    <property type="term" value="P:DNA biosynthetic process"/>
    <property type="evidence" value="ECO:0007669"/>
    <property type="project" value="UniProtKB-ARBA"/>
</dbReference>
<proteinExistence type="predicted"/>
<organism evidence="2">
    <name type="scientific">Anoplophora glabripennis</name>
    <name type="common">Asian longhorn beetle</name>
    <name type="synonym">Anoplophora nobilis</name>
    <dbReference type="NCBI Taxonomy" id="217634"/>
    <lineage>
        <taxon>Eukaryota</taxon>
        <taxon>Metazoa</taxon>
        <taxon>Ecdysozoa</taxon>
        <taxon>Arthropoda</taxon>
        <taxon>Hexapoda</taxon>
        <taxon>Insecta</taxon>
        <taxon>Pterygota</taxon>
        <taxon>Neoptera</taxon>
        <taxon>Endopterygota</taxon>
        <taxon>Coleoptera</taxon>
        <taxon>Polyphaga</taxon>
        <taxon>Cucujiformia</taxon>
        <taxon>Chrysomeloidea</taxon>
        <taxon>Cerambycidae</taxon>
        <taxon>Lamiinae</taxon>
        <taxon>Lamiini</taxon>
        <taxon>Anoplophora</taxon>
    </lineage>
</organism>